<dbReference type="Proteomes" id="UP001060919">
    <property type="component" value="Chromosome"/>
</dbReference>
<dbReference type="Pfam" id="PF00072">
    <property type="entry name" value="Response_reg"/>
    <property type="match status" value="1"/>
</dbReference>
<keyword evidence="11" id="KW-1185">Reference proteome</keyword>
<dbReference type="CDD" id="cd00082">
    <property type="entry name" value="HisKA"/>
    <property type="match status" value="1"/>
</dbReference>
<dbReference type="InterPro" id="IPR003661">
    <property type="entry name" value="HisK_dim/P_dom"/>
</dbReference>
<dbReference type="Gene3D" id="3.30.565.10">
    <property type="entry name" value="Histidine kinase-like ATPase, C-terminal domain"/>
    <property type="match status" value="1"/>
</dbReference>
<dbReference type="PRINTS" id="PR00344">
    <property type="entry name" value="BCTRLSENSOR"/>
</dbReference>
<dbReference type="InterPro" id="IPR011006">
    <property type="entry name" value="CheY-like_superfamily"/>
</dbReference>
<evidence type="ECO:0000256" key="6">
    <source>
        <dbReference type="SAM" id="Coils"/>
    </source>
</evidence>
<dbReference type="InterPro" id="IPR005467">
    <property type="entry name" value="His_kinase_dom"/>
</dbReference>
<gene>
    <name evidence="10" type="ORF">AsAng_0056350</name>
</gene>
<keyword evidence="6" id="KW-0175">Coiled coil</keyword>
<feature type="modified residue" description="4-aspartylphosphate" evidence="5">
    <location>
        <position position="507"/>
    </location>
</feature>
<evidence type="ECO:0000256" key="3">
    <source>
        <dbReference type="ARBA" id="ARBA00022553"/>
    </source>
</evidence>
<dbReference type="SMART" id="SM00448">
    <property type="entry name" value="REC"/>
    <property type="match status" value="1"/>
</dbReference>
<dbReference type="PANTHER" id="PTHR45339">
    <property type="entry name" value="HYBRID SIGNAL TRANSDUCTION HISTIDINE KINASE J"/>
    <property type="match status" value="1"/>
</dbReference>
<sequence length="574" mass="64420">MLEQQTMHKKNNVPDRHQQIIFRNTCYISISLCLIGFLTNSLVLNNFSIALLAAVSGILLAVIYYLTNAKNLKLGIYLYLLITLASINFAWFQTNGVMGSVPFMFIIFSTVVTTIALKNYIHFLFLVITNVLILVLIQYYYPQTILQYSDITIQKLDITFFTFVTILLSNIAIVFFKMESTKKQTRLEQKNLKLEASQTALQVAKERAEKANRIKSDFLSVMSHEVRTPLNAILGISNLLNQYQYDNQEKKKLVDALSSSTQELLSLLNDVLDFNQLETGQTVITPTVLDLKSFLQNIQHAHTPKAEEKGIDLILDIASNVPDSVLVDGIKLQQIFSNLISNAIKFTPKGSATIKVQNTHVEENVSSLLFEVIDTGIGIPPDYHHSIFKEFTPIPNKKSTPSGIGLGLTITAGLLKLMDSDIQVENTPEGGARFYFTLKCPLVPTKDKAEETAIPSSKILLVEDNKTNVLVLTHFLKKWGISYEVATDGLEALKAFRKQSFELILMDMQMPKMDGFEATQEIRKDDDAIPIIALTASATTHEKQRAKTAGVNDYITKPFDPKHLLQIIKKHLVT</sequence>
<reference evidence="10" key="1">
    <citation type="submission" date="2022-09" db="EMBL/GenBank/DDBJ databases">
        <title>Aureispira anguillicida sp. nov., isolated from Leptocephalus of Japanese eel Anguilla japonica.</title>
        <authorList>
            <person name="Yuasa K."/>
            <person name="Mekata T."/>
            <person name="Ikunari K."/>
        </authorList>
    </citation>
    <scope>NUCLEOTIDE SEQUENCE</scope>
    <source>
        <strain evidence="10">EL160426</strain>
    </source>
</reference>
<keyword evidence="4" id="KW-0902">Two-component regulatory system</keyword>
<dbReference type="SMART" id="SM00388">
    <property type="entry name" value="HisKA"/>
    <property type="match status" value="1"/>
</dbReference>
<dbReference type="SUPFAM" id="SSF47384">
    <property type="entry name" value="Homodimeric domain of signal transducing histidine kinase"/>
    <property type="match status" value="1"/>
</dbReference>
<dbReference type="PROSITE" id="PS50110">
    <property type="entry name" value="RESPONSE_REGULATORY"/>
    <property type="match status" value="1"/>
</dbReference>
<protein>
    <recommendedName>
        <fullName evidence="2">histidine kinase</fullName>
        <ecNumber evidence="2">2.7.13.3</ecNumber>
    </recommendedName>
</protein>
<feature type="transmembrane region" description="Helical" evidence="7">
    <location>
        <begin position="97"/>
        <end position="116"/>
    </location>
</feature>
<dbReference type="PANTHER" id="PTHR45339:SF1">
    <property type="entry name" value="HYBRID SIGNAL TRANSDUCTION HISTIDINE KINASE J"/>
    <property type="match status" value="1"/>
</dbReference>
<dbReference type="PROSITE" id="PS50109">
    <property type="entry name" value="HIS_KIN"/>
    <property type="match status" value="1"/>
</dbReference>
<organism evidence="10 11">
    <name type="scientific">Aureispira anguillae</name>
    <dbReference type="NCBI Taxonomy" id="2864201"/>
    <lineage>
        <taxon>Bacteria</taxon>
        <taxon>Pseudomonadati</taxon>
        <taxon>Bacteroidota</taxon>
        <taxon>Saprospiria</taxon>
        <taxon>Saprospirales</taxon>
        <taxon>Saprospiraceae</taxon>
        <taxon>Aureispira</taxon>
    </lineage>
</organism>
<comment type="catalytic activity">
    <reaction evidence="1">
        <text>ATP + protein L-histidine = ADP + protein N-phospho-L-histidine.</text>
        <dbReference type="EC" id="2.7.13.3"/>
    </reaction>
</comment>
<evidence type="ECO:0000313" key="11">
    <source>
        <dbReference type="Proteomes" id="UP001060919"/>
    </source>
</evidence>
<keyword evidence="7" id="KW-0472">Membrane</keyword>
<evidence type="ECO:0000256" key="5">
    <source>
        <dbReference type="PROSITE-ProRule" id="PRU00169"/>
    </source>
</evidence>
<evidence type="ECO:0000256" key="1">
    <source>
        <dbReference type="ARBA" id="ARBA00000085"/>
    </source>
</evidence>
<dbReference type="GO" id="GO:0000155">
    <property type="term" value="F:phosphorelay sensor kinase activity"/>
    <property type="evidence" value="ECO:0007669"/>
    <property type="project" value="InterPro"/>
</dbReference>
<evidence type="ECO:0000259" key="8">
    <source>
        <dbReference type="PROSITE" id="PS50109"/>
    </source>
</evidence>
<feature type="coiled-coil region" evidence="6">
    <location>
        <begin position="187"/>
        <end position="214"/>
    </location>
</feature>
<feature type="transmembrane region" description="Helical" evidence="7">
    <location>
        <begin position="153"/>
        <end position="176"/>
    </location>
</feature>
<dbReference type="EMBL" id="AP026867">
    <property type="protein sequence ID" value="BDS14853.1"/>
    <property type="molecule type" value="Genomic_DNA"/>
</dbReference>
<feature type="transmembrane region" description="Helical" evidence="7">
    <location>
        <begin position="74"/>
        <end position="91"/>
    </location>
</feature>
<dbReference type="Gene3D" id="3.40.50.2300">
    <property type="match status" value="1"/>
</dbReference>
<dbReference type="SMART" id="SM00387">
    <property type="entry name" value="HATPase_c"/>
    <property type="match status" value="1"/>
</dbReference>
<keyword evidence="7" id="KW-1133">Transmembrane helix</keyword>
<dbReference type="InterPro" id="IPR001789">
    <property type="entry name" value="Sig_transdc_resp-reg_receiver"/>
</dbReference>
<dbReference type="InterPro" id="IPR036097">
    <property type="entry name" value="HisK_dim/P_sf"/>
</dbReference>
<dbReference type="InterPro" id="IPR036890">
    <property type="entry name" value="HATPase_C_sf"/>
</dbReference>
<evidence type="ECO:0000256" key="7">
    <source>
        <dbReference type="SAM" id="Phobius"/>
    </source>
</evidence>
<feature type="domain" description="Histidine kinase" evidence="8">
    <location>
        <begin position="221"/>
        <end position="442"/>
    </location>
</feature>
<evidence type="ECO:0000256" key="2">
    <source>
        <dbReference type="ARBA" id="ARBA00012438"/>
    </source>
</evidence>
<dbReference type="SUPFAM" id="SSF55874">
    <property type="entry name" value="ATPase domain of HSP90 chaperone/DNA topoisomerase II/histidine kinase"/>
    <property type="match status" value="1"/>
</dbReference>
<evidence type="ECO:0000259" key="9">
    <source>
        <dbReference type="PROSITE" id="PS50110"/>
    </source>
</evidence>
<accession>A0A915YLA4</accession>
<dbReference type="Pfam" id="PF00512">
    <property type="entry name" value="HisKA"/>
    <property type="match status" value="1"/>
</dbReference>
<dbReference type="EC" id="2.7.13.3" evidence="2"/>
<dbReference type="KEGG" id="aup:AsAng_0056350"/>
<dbReference type="InterPro" id="IPR004358">
    <property type="entry name" value="Sig_transdc_His_kin-like_C"/>
</dbReference>
<dbReference type="Gene3D" id="1.10.287.130">
    <property type="match status" value="1"/>
</dbReference>
<evidence type="ECO:0000313" key="10">
    <source>
        <dbReference type="EMBL" id="BDS14853.1"/>
    </source>
</evidence>
<keyword evidence="7" id="KW-0812">Transmembrane</keyword>
<evidence type="ECO:0000256" key="4">
    <source>
        <dbReference type="ARBA" id="ARBA00023012"/>
    </source>
</evidence>
<dbReference type="Pfam" id="PF02518">
    <property type="entry name" value="HATPase_c"/>
    <property type="match status" value="1"/>
</dbReference>
<dbReference type="InterPro" id="IPR003594">
    <property type="entry name" value="HATPase_dom"/>
</dbReference>
<dbReference type="CDD" id="cd17546">
    <property type="entry name" value="REC_hyHK_CKI1_RcsC-like"/>
    <property type="match status" value="1"/>
</dbReference>
<feature type="transmembrane region" description="Helical" evidence="7">
    <location>
        <begin position="21"/>
        <end position="43"/>
    </location>
</feature>
<keyword evidence="3 5" id="KW-0597">Phosphoprotein</keyword>
<name>A0A915YLA4_9BACT</name>
<feature type="domain" description="Response regulatory" evidence="9">
    <location>
        <begin position="458"/>
        <end position="572"/>
    </location>
</feature>
<feature type="transmembrane region" description="Helical" evidence="7">
    <location>
        <begin position="49"/>
        <end position="67"/>
    </location>
</feature>
<feature type="transmembrane region" description="Helical" evidence="7">
    <location>
        <begin position="123"/>
        <end position="141"/>
    </location>
</feature>
<dbReference type="SUPFAM" id="SSF52172">
    <property type="entry name" value="CheY-like"/>
    <property type="match status" value="1"/>
</dbReference>
<proteinExistence type="predicted"/>
<dbReference type="AlphaFoldDB" id="A0A915YLA4"/>